<evidence type="ECO:0000313" key="3">
    <source>
        <dbReference type="Proteomes" id="UP001305647"/>
    </source>
</evidence>
<proteinExistence type="predicted"/>
<dbReference type="AlphaFoldDB" id="A0AAN6SZV2"/>
<name>A0AAN6SZV2_9PEZI</name>
<protein>
    <submittedName>
        <fullName evidence="2">Uncharacterized protein</fullName>
    </submittedName>
</protein>
<dbReference type="EMBL" id="MU863652">
    <property type="protein sequence ID" value="KAK4099116.1"/>
    <property type="molecule type" value="Genomic_DNA"/>
</dbReference>
<sequence length="273" mass="29967">MGVDSGETAVVETPGTNMTAGTNDEHVEGGAIEPVTNTEGLNMTEIAGALAAVAHGGTPESLEALMRACDNDVDQQATNVLVACAELRNHQFTRASWDDTTDKHSQCDLLHRLSQVHNIERRLAALEGHQVPQPTFPFGTSPDGDIASINARLSASEAQLADVVDAIRRHGGNDEGGMSVMLDRINELRQMRVEALARRLEERLDEVDGLKERLEKKFGEGVAALNKQGEEMEKRFGDVVHQNRVLRNLLIAFMDGDLTHEEMKERLRAIQMI</sequence>
<evidence type="ECO:0000256" key="1">
    <source>
        <dbReference type="SAM" id="MobiDB-lite"/>
    </source>
</evidence>
<organism evidence="2 3">
    <name type="scientific">Parathielavia hyrcaniae</name>
    <dbReference type="NCBI Taxonomy" id="113614"/>
    <lineage>
        <taxon>Eukaryota</taxon>
        <taxon>Fungi</taxon>
        <taxon>Dikarya</taxon>
        <taxon>Ascomycota</taxon>
        <taxon>Pezizomycotina</taxon>
        <taxon>Sordariomycetes</taxon>
        <taxon>Sordariomycetidae</taxon>
        <taxon>Sordariales</taxon>
        <taxon>Chaetomiaceae</taxon>
        <taxon>Parathielavia</taxon>
    </lineage>
</organism>
<evidence type="ECO:0000313" key="2">
    <source>
        <dbReference type="EMBL" id="KAK4099116.1"/>
    </source>
</evidence>
<reference evidence="2" key="1">
    <citation type="journal article" date="2023" name="Mol. Phylogenet. Evol.">
        <title>Genome-scale phylogeny and comparative genomics of the fungal order Sordariales.</title>
        <authorList>
            <person name="Hensen N."/>
            <person name="Bonometti L."/>
            <person name="Westerberg I."/>
            <person name="Brannstrom I.O."/>
            <person name="Guillou S."/>
            <person name="Cros-Aarteil S."/>
            <person name="Calhoun S."/>
            <person name="Haridas S."/>
            <person name="Kuo A."/>
            <person name="Mondo S."/>
            <person name="Pangilinan J."/>
            <person name="Riley R."/>
            <person name="LaButti K."/>
            <person name="Andreopoulos B."/>
            <person name="Lipzen A."/>
            <person name="Chen C."/>
            <person name="Yan M."/>
            <person name="Daum C."/>
            <person name="Ng V."/>
            <person name="Clum A."/>
            <person name="Steindorff A."/>
            <person name="Ohm R.A."/>
            <person name="Martin F."/>
            <person name="Silar P."/>
            <person name="Natvig D.O."/>
            <person name="Lalanne C."/>
            <person name="Gautier V."/>
            <person name="Ament-Velasquez S.L."/>
            <person name="Kruys A."/>
            <person name="Hutchinson M.I."/>
            <person name="Powell A.J."/>
            <person name="Barry K."/>
            <person name="Miller A.N."/>
            <person name="Grigoriev I.V."/>
            <person name="Debuchy R."/>
            <person name="Gladieux P."/>
            <person name="Hiltunen Thoren M."/>
            <person name="Johannesson H."/>
        </authorList>
    </citation>
    <scope>NUCLEOTIDE SEQUENCE</scope>
    <source>
        <strain evidence="2">CBS 757.83</strain>
    </source>
</reference>
<feature type="region of interest" description="Disordered" evidence="1">
    <location>
        <begin position="1"/>
        <end position="29"/>
    </location>
</feature>
<accession>A0AAN6SZV2</accession>
<comment type="caution">
    <text evidence="2">The sequence shown here is derived from an EMBL/GenBank/DDBJ whole genome shotgun (WGS) entry which is preliminary data.</text>
</comment>
<gene>
    <name evidence="2" type="ORF">N658DRAFT_508961</name>
</gene>
<keyword evidence="3" id="KW-1185">Reference proteome</keyword>
<reference evidence="2" key="2">
    <citation type="submission" date="2023-05" db="EMBL/GenBank/DDBJ databases">
        <authorList>
            <consortium name="Lawrence Berkeley National Laboratory"/>
            <person name="Steindorff A."/>
            <person name="Hensen N."/>
            <person name="Bonometti L."/>
            <person name="Westerberg I."/>
            <person name="Brannstrom I.O."/>
            <person name="Guillou S."/>
            <person name="Cros-Aarteil S."/>
            <person name="Calhoun S."/>
            <person name="Haridas S."/>
            <person name="Kuo A."/>
            <person name="Mondo S."/>
            <person name="Pangilinan J."/>
            <person name="Riley R."/>
            <person name="Labutti K."/>
            <person name="Andreopoulos B."/>
            <person name="Lipzen A."/>
            <person name="Chen C."/>
            <person name="Yanf M."/>
            <person name="Daum C."/>
            <person name="Ng V."/>
            <person name="Clum A."/>
            <person name="Ohm R."/>
            <person name="Martin F."/>
            <person name="Silar P."/>
            <person name="Natvig D."/>
            <person name="Lalanne C."/>
            <person name="Gautier V."/>
            <person name="Ament-Velasquez S.L."/>
            <person name="Kruys A."/>
            <person name="Hutchinson M.I."/>
            <person name="Powell A.J."/>
            <person name="Barry K."/>
            <person name="Miller A.N."/>
            <person name="Grigoriev I.V."/>
            <person name="Debuchy R."/>
            <person name="Gladieux P."/>
            <person name="Thoren M.H."/>
            <person name="Johannesson H."/>
        </authorList>
    </citation>
    <scope>NUCLEOTIDE SEQUENCE</scope>
    <source>
        <strain evidence="2">CBS 757.83</strain>
    </source>
</reference>
<dbReference type="Proteomes" id="UP001305647">
    <property type="component" value="Unassembled WGS sequence"/>
</dbReference>